<reference evidence="2" key="1">
    <citation type="submission" date="2022-04" db="EMBL/GenBank/DDBJ databases">
        <title>Carnegiea gigantea Genome sequencing and assembly v2.</title>
        <authorList>
            <person name="Copetti D."/>
            <person name="Sanderson M.J."/>
            <person name="Burquez A."/>
            <person name="Wojciechowski M.F."/>
        </authorList>
    </citation>
    <scope>NUCLEOTIDE SEQUENCE</scope>
    <source>
        <strain evidence="2">SGP5-SGP5p</strain>
        <tissue evidence="2">Aerial part</tissue>
    </source>
</reference>
<evidence type="ECO:0000313" key="2">
    <source>
        <dbReference type="EMBL" id="KAJ8425811.1"/>
    </source>
</evidence>
<feature type="region of interest" description="Disordered" evidence="1">
    <location>
        <begin position="132"/>
        <end position="174"/>
    </location>
</feature>
<organism evidence="2 3">
    <name type="scientific">Carnegiea gigantea</name>
    <dbReference type="NCBI Taxonomy" id="171969"/>
    <lineage>
        <taxon>Eukaryota</taxon>
        <taxon>Viridiplantae</taxon>
        <taxon>Streptophyta</taxon>
        <taxon>Embryophyta</taxon>
        <taxon>Tracheophyta</taxon>
        <taxon>Spermatophyta</taxon>
        <taxon>Magnoliopsida</taxon>
        <taxon>eudicotyledons</taxon>
        <taxon>Gunneridae</taxon>
        <taxon>Pentapetalae</taxon>
        <taxon>Caryophyllales</taxon>
        <taxon>Cactineae</taxon>
        <taxon>Cactaceae</taxon>
        <taxon>Cactoideae</taxon>
        <taxon>Echinocereeae</taxon>
        <taxon>Carnegiea</taxon>
    </lineage>
</organism>
<dbReference type="EMBL" id="JAKOGI010001399">
    <property type="protein sequence ID" value="KAJ8425811.1"/>
    <property type="molecule type" value="Genomic_DNA"/>
</dbReference>
<feature type="compositionally biased region" description="Basic and acidic residues" evidence="1">
    <location>
        <begin position="161"/>
        <end position="174"/>
    </location>
</feature>
<accession>A0A9Q1JM54</accession>
<evidence type="ECO:0000256" key="1">
    <source>
        <dbReference type="SAM" id="MobiDB-lite"/>
    </source>
</evidence>
<dbReference type="Proteomes" id="UP001153076">
    <property type="component" value="Unassembled WGS sequence"/>
</dbReference>
<feature type="compositionally biased region" description="Basic residues" evidence="1">
    <location>
        <begin position="134"/>
        <end position="145"/>
    </location>
</feature>
<keyword evidence="3" id="KW-1185">Reference proteome</keyword>
<feature type="compositionally biased region" description="Gly residues" evidence="1">
    <location>
        <begin position="146"/>
        <end position="157"/>
    </location>
</feature>
<sequence length="174" mass="19766">MKQNKVPVSEYYTKMRGIWEELDSMGELLVLTVLTDEIVTFLNALGKQQQEHKLFQFLNGLDDEFGPQRSQILLMTPLPSIEAACVMLQQEELQREALNEVHVQQETSALLSKGIERSSEGQVLQIIGYPNWHPRSRRFPQKRGGRGPGGGGTGRGQGQRFMDRNREAEPRFSP</sequence>
<name>A0A9Q1JM54_9CARY</name>
<comment type="caution">
    <text evidence="2">The sequence shown here is derived from an EMBL/GenBank/DDBJ whole genome shotgun (WGS) entry which is preliminary data.</text>
</comment>
<protein>
    <recommendedName>
        <fullName evidence="4">Retrotransposon gag domain-containing protein</fullName>
    </recommendedName>
</protein>
<dbReference type="PANTHER" id="PTHR34222:SF97">
    <property type="entry name" value="CATALYTIC REGION, PUTATIVE-RELATED"/>
    <property type="match status" value="1"/>
</dbReference>
<gene>
    <name evidence="2" type="ORF">Cgig2_008860</name>
</gene>
<proteinExistence type="predicted"/>
<evidence type="ECO:0000313" key="3">
    <source>
        <dbReference type="Proteomes" id="UP001153076"/>
    </source>
</evidence>
<dbReference type="AlphaFoldDB" id="A0A9Q1JM54"/>
<evidence type="ECO:0008006" key="4">
    <source>
        <dbReference type="Google" id="ProtNLM"/>
    </source>
</evidence>
<dbReference type="OrthoDB" id="1751090at2759"/>
<dbReference type="PANTHER" id="PTHR34222">
    <property type="entry name" value="GAG_PRE-INTEGRS DOMAIN-CONTAINING PROTEIN"/>
    <property type="match status" value="1"/>
</dbReference>